<dbReference type="Gene3D" id="3.30.2010.10">
    <property type="entry name" value="Metalloproteases ('zincins'), catalytic domain"/>
    <property type="match status" value="1"/>
</dbReference>
<dbReference type="AlphaFoldDB" id="A0A3B1BK95"/>
<evidence type="ECO:0000256" key="4">
    <source>
        <dbReference type="ARBA" id="ARBA00022801"/>
    </source>
</evidence>
<keyword evidence="4" id="KW-0378">Hydrolase</keyword>
<gene>
    <name evidence="9" type="ORF">MNBD_NITROSPINAE04-221</name>
</gene>
<dbReference type="Pfam" id="PF01476">
    <property type="entry name" value="LysM"/>
    <property type="match status" value="1"/>
</dbReference>
<dbReference type="PROSITE" id="PS51782">
    <property type="entry name" value="LYSM"/>
    <property type="match status" value="1"/>
</dbReference>
<dbReference type="InterPro" id="IPR001915">
    <property type="entry name" value="Peptidase_M48"/>
</dbReference>
<dbReference type="GO" id="GO:0004222">
    <property type="term" value="F:metalloendopeptidase activity"/>
    <property type="evidence" value="ECO:0007669"/>
    <property type="project" value="InterPro"/>
</dbReference>
<dbReference type="EMBL" id="UOGA01000134">
    <property type="protein sequence ID" value="VAX18716.1"/>
    <property type="molecule type" value="Genomic_DNA"/>
</dbReference>
<dbReference type="GO" id="GO:0051603">
    <property type="term" value="P:proteolysis involved in protein catabolic process"/>
    <property type="evidence" value="ECO:0007669"/>
    <property type="project" value="TreeGrafter"/>
</dbReference>
<dbReference type="InterPro" id="IPR018392">
    <property type="entry name" value="LysM"/>
</dbReference>
<feature type="compositionally biased region" description="Basic and acidic residues" evidence="7">
    <location>
        <begin position="367"/>
        <end position="381"/>
    </location>
</feature>
<evidence type="ECO:0000313" key="9">
    <source>
        <dbReference type="EMBL" id="VAX18716.1"/>
    </source>
</evidence>
<keyword evidence="2 9" id="KW-0645">Protease</keyword>
<feature type="domain" description="LysM" evidence="8">
    <location>
        <begin position="284"/>
        <end position="331"/>
    </location>
</feature>
<proteinExistence type="predicted"/>
<name>A0A3B1BK95_9ZZZZ</name>
<dbReference type="GO" id="GO:0046872">
    <property type="term" value="F:metal ion binding"/>
    <property type="evidence" value="ECO:0007669"/>
    <property type="project" value="UniProtKB-KW"/>
</dbReference>
<reference evidence="9" key="1">
    <citation type="submission" date="2018-06" db="EMBL/GenBank/DDBJ databases">
        <authorList>
            <person name="Zhirakovskaya E."/>
        </authorList>
    </citation>
    <scope>NUCLEOTIDE SEQUENCE</scope>
</reference>
<dbReference type="Pfam" id="PF01435">
    <property type="entry name" value="Peptidase_M48"/>
    <property type="match status" value="1"/>
</dbReference>
<evidence type="ECO:0000256" key="6">
    <source>
        <dbReference type="ARBA" id="ARBA00023049"/>
    </source>
</evidence>
<evidence type="ECO:0000256" key="7">
    <source>
        <dbReference type="SAM" id="MobiDB-lite"/>
    </source>
</evidence>
<dbReference type="InterPro" id="IPR036779">
    <property type="entry name" value="LysM_dom_sf"/>
</dbReference>
<dbReference type="GO" id="GO:0016020">
    <property type="term" value="C:membrane"/>
    <property type="evidence" value="ECO:0007669"/>
    <property type="project" value="TreeGrafter"/>
</dbReference>
<organism evidence="9">
    <name type="scientific">hydrothermal vent metagenome</name>
    <dbReference type="NCBI Taxonomy" id="652676"/>
    <lineage>
        <taxon>unclassified sequences</taxon>
        <taxon>metagenomes</taxon>
        <taxon>ecological metagenomes</taxon>
    </lineage>
</organism>
<keyword evidence="3" id="KW-0479">Metal-binding</keyword>
<evidence type="ECO:0000256" key="5">
    <source>
        <dbReference type="ARBA" id="ARBA00022833"/>
    </source>
</evidence>
<evidence type="ECO:0000256" key="2">
    <source>
        <dbReference type="ARBA" id="ARBA00022670"/>
    </source>
</evidence>
<dbReference type="InterPro" id="IPR051156">
    <property type="entry name" value="Mito/Outer_Membr_Metalloprot"/>
</dbReference>
<feature type="region of interest" description="Disordered" evidence="7">
    <location>
        <begin position="334"/>
        <end position="381"/>
    </location>
</feature>
<dbReference type="PANTHER" id="PTHR22726:SF1">
    <property type="entry name" value="METALLOENDOPEPTIDASE OMA1, MITOCHONDRIAL"/>
    <property type="match status" value="1"/>
</dbReference>
<comment type="cofactor">
    <cofactor evidence="1">
        <name>Zn(2+)</name>
        <dbReference type="ChEBI" id="CHEBI:29105"/>
    </cofactor>
</comment>
<evidence type="ECO:0000259" key="8">
    <source>
        <dbReference type="PROSITE" id="PS51782"/>
    </source>
</evidence>
<evidence type="ECO:0000256" key="1">
    <source>
        <dbReference type="ARBA" id="ARBA00001947"/>
    </source>
</evidence>
<keyword evidence="6" id="KW-0482">Metalloprotease</keyword>
<accession>A0A3B1BK95</accession>
<sequence length="381" mass="42302">MFLPLKSIALCLVAVVVIVVIPNHALALFKGPDEEEMGRKADEQIVHAYGLYDDKKLQAYVRKVGKRVLSEVVEPQYEYHFKLMDDSMVNAFALPGGYIYVTRGLLAVLNSEAALAGVIGHEIGHVIGHHAVKRMRKSIGQTLLALGGLVASKDIRANAGAWLTITTSLSQQILLGYGRAMETESDQQGMILTHEAGYDPQGIVNFLRSLRALEKLGGRGYHGFQATHPETILRIIEADGKAGILSERGKDYQFYRDRYLDMIEGLRYGRPKWHGKTLPPYKIHIYKVKQGDTFRSIARDVSGNQALALEIATLNAMDHNDPLTPGMRIKTLVEEKSSNRILEKKHKKEKKDEVSAGTGDGKVGKTGRREKTDKKSEGSDR</sequence>
<dbReference type="PANTHER" id="PTHR22726">
    <property type="entry name" value="METALLOENDOPEPTIDASE OMA1"/>
    <property type="match status" value="1"/>
</dbReference>
<dbReference type="CDD" id="cd00118">
    <property type="entry name" value="LysM"/>
    <property type="match status" value="1"/>
</dbReference>
<dbReference type="Gene3D" id="3.10.350.10">
    <property type="entry name" value="LysM domain"/>
    <property type="match status" value="1"/>
</dbReference>
<keyword evidence="5" id="KW-0862">Zinc</keyword>
<evidence type="ECO:0000256" key="3">
    <source>
        <dbReference type="ARBA" id="ARBA00022723"/>
    </source>
</evidence>
<protein>
    <submittedName>
        <fullName evidence="9">Zn-dependent protease</fullName>
    </submittedName>
</protein>